<gene>
    <name evidence="1" type="ORF">BA1DRAFT_00852</name>
</gene>
<dbReference type="PATRIC" id="fig|1393736.3.peg.877"/>
<proteinExistence type="predicted"/>
<name>A0A022PNV0_9GAMM</name>
<organism evidence="1 2">
    <name type="scientific">Photorhabdus aegyptia</name>
    <dbReference type="NCBI Taxonomy" id="2805098"/>
    <lineage>
        <taxon>Bacteria</taxon>
        <taxon>Pseudomonadati</taxon>
        <taxon>Pseudomonadota</taxon>
        <taxon>Gammaproteobacteria</taxon>
        <taxon>Enterobacterales</taxon>
        <taxon>Morganellaceae</taxon>
        <taxon>Photorhabdus</taxon>
    </lineage>
</organism>
<dbReference type="AlphaFoldDB" id="A0A022PNV0"/>
<dbReference type="EMBL" id="JFGV01000009">
    <property type="protein sequence ID" value="EYU16568.1"/>
    <property type="molecule type" value="Genomic_DNA"/>
</dbReference>
<sequence length="46" mass="4934">MCQLSGMVVVDVTVVAKGFGVVVPKEAVLGEKLFLCQSVSMVREIH</sequence>
<evidence type="ECO:0000313" key="2">
    <source>
        <dbReference type="Proteomes" id="UP000023464"/>
    </source>
</evidence>
<dbReference type="RefSeq" id="WP_160169987.1">
    <property type="nucleotide sequence ID" value="NZ_CAWLTM010000106.1"/>
</dbReference>
<comment type="caution">
    <text evidence="1">The sequence shown here is derived from an EMBL/GenBank/DDBJ whole genome shotgun (WGS) entry which is preliminary data.</text>
</comment>
<reference evidence="1 2" key="1">
    <citation type="submission" date="2014-03" db="EMBL/GenBank/DDBJ databases">
        <title>Draft Genome of Photorhabdus luminescens BA1, an Egyptian Isolate.</title>
        <authorList>
            <person name="Ghazal S."/>
            <person name="Hurst S.G.IV."/>
            <person name="Morris K."/>
            <person name="Thomas K."/>
            <person name="Tisa L.S."/>
        </authorList>
    </citation>
    <scope>NUCLEOTIDE SEQUENCE [LARGE SCALE GENOMIC DNA]</scope>
    <source>
        <strain evidence="1 2">BA1</strain>
    </source>
</reference>
<accession>A0A022PNV0</accession>
<protein>
    <submittedName>
        <fullName evidence="1">Uncharacterized protein</fullName>
    </submittedName>
</protein>
<keyword evidence="2" id="KW-1185">Reference proteome</keyword>
<dbReference type="Proteomes" id="UP000023464">
    <property type="component" value="Unassembled WGS sequence"/>
</dbReference>
<evidence type="ECO:0000313" key="1">
    <source>
        <dbReference type="EMBL" id="EYU16568.1"/>
    </source>
</evidence>